<organism evidence="7 8">
    <name type="scientific">Pinctada imbricata</name>
    <name type="common">Atlantic pearl-oyster</name>
    <name type="synonym">Pinctada martensii</name>
    <dbReference type="NCBI Taxonomy" id="66713"/>
    <lineage>
        <taxon>Eukaryota</taxon>
        <taxon>Metazoa</taxon>
        <taxon>Spiralia</taxon>
        <taxon>Lophotrochozoa</taxon>
        <taxon>Mollusca</taxon>
        <taxon>Bivalvia</taxon>
        <taxon>Autobranchia</taxon>
        <taxon>Pteriomorphia</taxon>
        <taxon>Pterioida</taxon>
        <taxon>Pterioidea</taxon>
        <taxon>Pteriidae</taxon>
        <taxon>Pinctada</taxon>
    </lineage>
</organism>
<feature type="compositionally biased region" description="Basic residues" evidence="5">
    <location>
        <begin position="56"/>
        <end position="68"/>
    </location>
</feature>
<dbReference type="InterPro" id="IPR039036">
    <property type="entry name" value="Granulin_fam"/>
</dbReference>
<feature type="domain" description="Granulins" evidence="6">
    <location>
        <begin position="418"/>
        <end position="431"/>
    </location>
</feature>
<evidence type="ECO:0000256" key="4">
    <source>
        <dbReference type="ARBA" id="ARBA00023157"/>
    </source>
</evidence>
<feature type="domain" description="Granulins" evidence="6">
    <location>
        <begin position="578"/>
        <end position="591"/>
    </location>
</feature>
<feature type="domain" description="Granulins" evidence="6">
    <location>
        <begin position="1241"/>
        <end position="1254"/>
    </location>
</feature>
<feature type="domain" description="Granulins" evidence="6">
    <location>
        <begin position="1158"/>
        <end position="1171"/>
    </location>
</feature>
<dbReference type="PANTHER" id="PTHR12274">
    <property type="entry name" value="GRANULIN"/>
    <property type="match status" value="1"/>
</dbReference>
<accession>A0AA88YX43</accession>
<feature type="domain" description="Granulins" evidence="6">
    <location>
        <begin position="996"/>
        <end position="1009"/>
    </location>
</feature>
<keyword evidence="8" id="KW-1185">Reference proteome</keyword>
<keyword evidence="3" id="KW-0964">Secreted</keyword>
<feature type="domain" description="Granulins" evidence="6">
    <location>
        <begin position="1077"/>
        <end position="1090"/>
    </location>
</feature>
<proteinExistence type="inferred from homology"/>
<feature type="compositionally biased region" description="Basic and acidic residues" evidence="5">
    <location>
        <begin position="21"/>
        <end position="33"/>
    </location>
</feature>
<feature type="compositionally biased region" description="Basic and acidic residues" evidence="5">
    <location>
        <begin position="76"/>
        <end position="86"/>
    </location>
</feature>
<dbReference type="GO" id="GO:0005576">
    <property type="term" value="C:extracellular region"/>
    <property type="evidence" value="ECO:0007669"/>
    <property type="project" value="UniProtKB-SubCell"/>
</dbReference>
<keyword evidence="4" id="KW-1015">Disulfide bond</keyword>
<evidence type="ECO:0000256" key="2">
    <source>
        <dbReference type="ARBA" id="ARBA00010093"/>
    </source>
</evidence>
<dbReference type="PANTHER" id="PTHR12274:SF3">
    <property type="entry name" value="PROGRANULIN"/>
    <property type="match status" value="1"/>
</dbReference>
<name>A0AA88YX43_PINIB</name>
<sequence length="1539" mass="165916">MPYPLGHLVTHRRNTPAKGIHPQEEHTQEEHTFRRNTHRRNTHTRGTHMQKEYIRRRNTPAGGKHRRNTPAGGTHLQEKHTQEEHTTGGTQPQEEHIHRKNIPTGQEHTHMMNIPTALLKLVHVIQHASNQVFISAVREVFLTQKMKILWILPLLGLATADTLFFHPYDKVRELTSPVVCPDQQSECPAGSTCCLQSGGQYGCCPLPKAVCCKDGMHCCPNGTKCNSAGTQCLSSTASFPSLLKTPAIKTKAVCCKDEKHCCSKGTECKGTRCVKDGRIVMDQVKKVPAMTNTVKIQVNGNVVCPDKSECPSGQTCCQLANSGYGCCPNTDGVCCPDKLHCCPQYTSCDNGNCVRDGEVVIKQMSKLSAVKSVKEDVMSVAADITCPDGQSTCHTGQTCCKLASGQYGCCPVPNAVCCSDHTHCCPRGTTCDTSTGHCNRGDNLVMDWFEKVPALRRNSKEVVCPDGQSQCSDKETCCKLASGAYGCCPSVNAVCCEDHKHCCPSGTTCETSKGRCMRQDNSTITWLEKVPARKTEDRGSLSSVVCPDGQSECKSGQTCCKLTSGGYGCCPIPSAVCCEDGKHCCPSGYTCDNAQHKCNKNEGTSVLMRRLRTAKKIPQPPPHSVMCPDGQSECMDGQTCCLLEDQTSYGCCPIEDAVCCLDHIHCCPQGTTCDIADKKCIGGRRKFEMIITEMMTTQPATKVSLEYVICPDKSSQCPTGQTCCPLVNGHFGCCPTPNAVCCSDRKHCCLAGSQCDVRDGKCIKADNSVTNWLEKLPAQKVEQKEVKPGDPVVCPGNAFQCEYKQTCCKLDNGTWACCPLQEADCCADQNYCCPVNTQCNAAQGKCTAGDTIVMDWFVKVPAKPVSTPGAKIAVSKEVICPDKQSQCKEGQTCCKLSSGKYGCCPLKEAVCCSDKIHCCPKDTKCEPSTGKCQRGDGLVMDGFLKVPAQKHKKTLTVSDNNVICPDGRSACPNGQTCCKTNTGAYGCCPLPQAVCCADHLHCCPHGYSCNNGRCQRGDKFIDWLEKLPSKKIITDVSTSVQNVVCPDGQSECHDGQTCCKLASGNYGCCPSKDAVCCPDHVHCCPHGTTCSTGGCTRGNKILDWLEKLPSKKLGPVVPVTVQNVVCPDQKSMCPNGNTCCQLASGQYGCCPKPNAVCCADHVHCCPEGFTCDVSSGKCNKGNNVIDWLEKLPSKKLTTDVSVSTKKVICPDGQSQCNEGTTCCKLASGQYGCCPQPNAVCCADHVHCCPHDYTCDVSSGHCTKGNNVIAWLEKLPSTKLITDVSVSTQNVICPDGQSECKEGSTCCKLASGQYGCCPIPKAVCCADHVHCCPHDYTCDVTSGKCMKGNNLIDWLEKLPSMKVTSEVAVTVQNIVCPDGQSECNEGSTCCKLASGQYGCCPKPNAVCCADHVHCCPQGYTCDVSAGTCQKKGTNQVIDWLEKLPAMVGQDKNKTIPCPDKNMCPEGFDEEPHCCQFGNSPQCCIYKNGLCCSVGGKNFCCPPGYICDEGAEICRMPDGTKQFKNTANLFIQKLLKERSKV</sequence>
<feature type="domain" description="Granulins" evidence="6">
    <location>
        <begin position="912"/>
        <end position="925"/>
    </location>
</feature>
<evidence type="ECO:0000313" key="7">
    <source>
        <dbReference type="EMBL" id="KAK3108780.1"/>
    </source>
</evidence>
<feature type="domain" description="Granulins" evidence="6">
    <location>
        <begin position="496"/>
        <end position="509"/>
    </location>
</feature>
<dbReference type="Gene3D" id="2.10.25.160">
    <property type="entry name" value="Granulin"/>
    <property type="match status" value="15"/>
</dbReference>
<feature type="region of interest" description="Disordered" evidence="5">
    <location>
        <begin position="1"/>
        <end position="97"/>
    </location>
</feature>
<feature type="domain" description="Granulins" evidence="6">
    <location>
        <begin position="1407"/>
        <end position="1420"/>
    </location>
</feature>
<comment type="subcellular location">
    <subcellularLocation>
        <location evidence="1">Secreted</location>
    </subcellularLocation>
</comment>
<evidence type="ECO:0000256" key="5">
    <source>
        <dbReference type="SAM" id="MobiDB-lite"/>
    </source>
</evidence>
<feature type="domain" description="Granulins" evidence="6">
    <location>
        <begin position="660"/>
        <end position="673"/>
    </location>
</feature>
<reference evidence="7" key="1">
    <citation type="submission" date="2019-08" db="EMBL/GenBank/DDBJ databases">
        <title>The improved chromosome-level genome for the pearl oyster Pinctada fucata martensii using PacBio sequencing and Hi-C.</title>
        <authorList>
            <person name="Zheng Z."/>
        </authorList>
    </citation>
    <scope>NUCLEOTIDE SEQUENCE</scope>
    <source>
        <strain evidence="7">ZZ-2019</strain>
        <tissue evidence="7">Adductor muscle</tissue>
    </source>
</reference>
<feature type="compositionally biased region" description="Basic residues" evidence="5">
    <location>
        <begin position="34"/>
        <end position="48"/>
    </location>
</feature>
<evidence type="ECO:0000313" key="8">
    <source>
        <dbReference type="Proteomes" id="UP001186944"/>
    </source>
</evidence>
<feature type="domain" description="Granulins" evidence="6">
    <location>
        <begin position="212"/>
        <end position="225"/>
    </location>
</feature>
<dbReference type="PROSITE" id="PS00799">
    <property type="entry name" value="GRANULINS"/>
    <property type="match status" value="13"/>
</dbReference>
<dbReference type="SUPFAM" id="SSF57277">
    <property type="entry name" value="Granulin repeat"/>
    <property type="match status" value="14"/>
</dbReference>
<evidence type="ECO:0000256" key="3">
    <source>
        <dbReference type="ARBA" id="ARBA00022525"/>
    </source>
</evidence>
<protein>
    <recommendedName>
        <fullName evidence="6">Granulins domain-containing protein</fullName>
    </recommendedName>
</protein>
<dbReference type="EMBL" id="VSWD01000001">
    <property type="protein sequence ID" value="KAK3108780.1"/>
    <property type="molecule type" value="Genomic_DNA"/>
</dbReference>
<dbReference type="InterPro" id="IPR037277">
    <property type="entry name" value="Granulin_sf"/>
</dbReference>
<dbReference type="Proteomes" id="UP001186944">
    <property type="component" value="Unassembled WGS sequence"/>
</dbReference>
<comment type="similarity">
    <text evidence="2">Belongs to the granulin family.</text>
</comment>
<gene>
    <name evidence="7" type="ORF">FSP39_015612</name>
</gene>
<feature type="domain" description="Granulins" evidence="6">
    <location>
        <begin position="1324"/>
        <end position="1337"/>
    </location>
</feature>
<dbReference type="SMART" id="SM00277">
    <property type="entry name" value="GRAN"/>
    <property type="match status" value="15"/>
</dbReference>
<feature type="domain" description="Granulins" evidence="6">
    <location>
        <begin position="335"/>
        <end position="348"/>
    </location>
</feature>
<dbReference type="Pfam" id="PF00396">
    <property type="entry name" value="Granulin"/>
    <property type="match status" value="15"/>
</dbReference>
<evidence type="ECO:0000259" key="6">
    <source>
        <dbReference type="PROSITE" id="PS00799"/>
    </source>
</evidence>
<dbReference type="InterPro" id="IPR000118">
    <property type="entry name" value="Granulin"/>
</dbReference>
<comment type="caution">
    <text evidence="7">The sequence shown here is derived from an EMBL/GenBank/DDBJ whole genome shotgun (WGS) entry which is preliminary data.</text>
</comment>
<evidence type="ECO:0000256" key="1">
    <source>
        <dbReference type="ARBA" id="ARBA00004613"/>
    </source>
</evidence>